<name>A0A4V2W322_9PROT</name>
<evidence type="ECO:0000313" key="2">
    <source>
        <dbReference type="EMBL" id="TCV90219.1"/>
    </source>
</evidence>
<dbReference type="Pfam" id="PF04246">
    <property type="entry name" value="RseC_MucC"/>
    <property type="match status" value="1"/>
</dbReference>
<keyword evidence="1" id="KW-0472">Membrane</keyword>
<dbReference type="OrthoDB" id="8536337at2"/>
<dbReference type="EMBL" id="SMCO01000001">
    <property type="protein sequence ID" value="TCV90219.1"/>
    <property type="molecule type" value="Genomic_DNA"/>
</dbReference>
<sequence length="158" mass="16830">MLETEAVIVEIKNSVAYVETQRLSGCGHCDPQKGCATSTLTKFFGGKKTFFKALNPIEAQVGDAVVIGVEDGAVLKGSLAVYLLPILFVLLGAGMGNALASTAPQRDLLAIIGAVVGLGISYAWIRAYTAFVSKNSHFQPVILRKISTDKIVNFIKEI</sequence>
<dbReference type="AlphaFoldDB" id="A0A4V2W322"/>
<accession>A0A4V2W322</accession>
<dbReference type="PANTHER" id="PTHR35867">
    <property type="entry name" value="PROTEIN RSEC"/>
    <property type="match status" value="1"/>
</dbReference>
<organism evidence="2 3">
    <name type="scientific">Sulfurirhabdus autotrophica</name>
    <dbReference type="NCBI Taxonomy" id="1706046"/>
    <lineage>
        <taxon>Bacteria</taxon>
        <taxon>Pseudomonadati</taxon>
        <taxon>Pseudomonadota</taxon>
        <taxon>Betaproteobacteria</taxon>
        <taxon>Nitrosomonadales</taxon>
        <taxon>Sulfuricellaceae</taxon>
        <taxon>Sulfurirhabdus</taxon>
    </lineage>
</organism>
<dbReference type="Proteomes" id="UP000295367">
    <property type="component" value="Unassembled WGS sequence"/>
</dbReference>
<protein>
    <submittedName>
        <fullName evidence="2">RseC/MucC-like positive regulator of sigma(E)</fullName>
    </submittedName>
</protein>
<dbReference type="InterPro" id="IPR007359">
    <property type="entry name" value="SigmaE_reg_RseC_MucC"/>
</dbReference>
<dbReference type="InterPro" id="IPR026268">
    <property type="entry name" value="RseC"/>
</dbReference>
<comment type="caution">
    <text evidence="2">The sequence shown here is derived from an EMBL/GenBank/DDBJ whole genome shotgun (WGS) entry which is preliminary data.</text>
</comment>
<dbReference type="RefSeq" id="WP_124947813.1">
    <property type="nucleotide sequence ID" value="NZ_BHVT01000073.1"/>
</dbReference>
<evidence type="ECO:0000256" key="1">
    <source>
        <dbReference type="SAM" id="Phobius"/>
    </source>
</evidence>
<feature type="transmembrane region" description="Helical" evidence="1">
    <location>
        <begin position="79"/>
        <end position="100"/>
    </location>
</feature>
<proteinExistence type="predicted"/>
<gene>
    <name evidence="2" type="ORF">EDC63_101186</name>
</gene>
<evidence type="ECO:0000313" key="3">
    <source>
        <dbReference type="Proteomes" id="UP000295367"/>
    </source>
</evidence>
<reference evidence="2 3" key="1">
    <citation type="submission" date="2019-03" db="EMBL/GenBank/DDBJ databases">
        <title>Genomic Encyclopedia of Type Strains, Phase IV (KMG-IV): sequencing the most valuable type-strain genomes for metagenomic binning, comparative biology and taxonomic classification.</title>
        <authorList>
            <person name="Goeker M."/>
        </authorList>
    </citation>
    <scope>NUCLEOTIDE SEQUENCE [LARGE SCALE GENOMIC DNA]</scope>
    <source>
        <strain evidence="2 3">DSM 100309</strain>
    </source>
</reference>
<keyword evidence="3" id="KW-1185">Reference proteome</keyword>
<dbReference type="PANTHER" id="PTHR35867:SF1">
    <property type="entry name" value="PROTEIN RSEC"/>
    <property type="match status" value="1"/>
</dbReference>
<keyword evidence="1" id="KW-1133">Transmembrane helix</keyword>
<keyword evidence="1" id="KW-0812">Transmembrane</keyword>
<dbReference type="PIRSF" id="PIRSF004923">
    <property type="entry name" value="RseC"/>
    <property type="match status" value="1"/>
</dbReference>
<feature type="transmembrane region" description="Helical" evidence="1">
    <location>
        <begin position="107"/>
        <end position="125"/>
    </location>
</feature>